<keyword evidence="3" id="KW-1185">Reference proteome</keyword>
<organism evidence="2 3">
    <name type="scientific">Ancylobacter rudongensis</name>
    <dbReference type="NCBI Taxonomy" id="177413"/>
    <lineage>
        <taxon>Bacteria</taxon>
        <taxon>Pseudomonadati</taxon>
        <taxon>Pseudomonadota</taxon>
        <taxon>Alphaproteobacteria</taxon>
        <taxon>Hyphomicrobiales</taxon>
        <taxon>Xanthobacteraceae</taxon>
        <taxon>Ancylobacter</taxon>
    </lineage>
</organism>
<gene>
    <name evidence="2" type="ORF">SAMN05660859_1966</name>
</gene>
<name>A0A1G4RXK8_9HYPH</name>
<dbReference type="Pfam" id="PF03797">
    <property type="entry name" value="Autotransporter"/>
    <property type="match status" value="1"/>
</dbReference>
<protein>
    <submittedName>
        <fullName evidence="2">Uncharacterized conserved protein, contains a C-terminal beta-barrel porin domain</fullName>
    </submittedName>
</protein>
<dbReference type="SMART" id="SM00869">
    <property type="entry name" value="Autotransporter"/>
    <property type="match status" value="1"/>
</dbReference>
<accession>A0A1G4RXK8</accession>
<dbReference type="SUPFAM" id="SSF103515">
    <property type="entry name" value="Autotransporter"/>
    <property type="match status" value="1"/>
</dbReference>
<dbReference type="AlphaFoldDB" id="A0A1G4RXK8"/>
<dbReference type="InterPro" id="IPR036709">
    <property type="entry name" value="Autotransporte_beta_dom_sf"/>
</dbReference>
<dbReference type="STRING" id="177413.SAMN05660859_1966"/>
<evidence type="ECO:0000313" key="2">
    <source>
        <dbReference type="EMBL" id="SCW60809.1"/>
    </source>
</evidence>
<sequence length="669" mass="69001">MVKAVRRQRRGAHRAGQRAAGGMAALIGTLFLSPAAQAQSIWDPVLSNSYWYVTVPQMLAYAAPSTSFANPLPIGDQTLWALGTSTDGVFTGTSTGTLAIGPIISTSELTIQGTVTPAGQITMVFTSTDGGPGTIGLGQMTQIGDATSMEMQMIIGTDLLVSHWAYMLPYDPDVFTPPEAQVVPSNLSPQWAWSQGTPWRIVSPEAFGTTQPGTFIITGYKSGYFWGEGLRPDGTAFTLLGSITPEGRVLFNTITDGELASLYGGIEGDASNAQMLLGTYDSSAVFTGDITNATVVRPYAQTVAATGTTAAVGAARTLYAVAGTTNGLFGAMAPVTLTLNDLSGPALSGAISQTLPVLAGAATEATANVQRMLGQVVTERLDGPDRPDSTTQAWVRPLGGGGQQGAIGGVPGYSFDGGGAAFGVDRSFDGQGRAGALFAFTSTSVTADTDAARANLAAGSANLRSYVLGAYGTTALAEGLDLAAYANGGLVDTDTSRSIGFAGVAATGDYQSRVLQLGARLRATMPIDDSLTLMPAVRLDFLGVDADSYRETGAGPLDLAVEGQTTRELFLSGEIALRYALTDTLALTARGAIGYDLLGDTEGVTAAFAGGGDPFVTPGADLSPWLFTAGVGLIAHGTERLTFEARYDVQASPSAYLNQTGSVAVKWRL</sequence>
<dbReference type="Proteomes" id="UP000198889">
    <property type="component" value="Unassembled WGS sequence"/>
</dbReference>
<evidence type="ECO:0000313" key="3">
    <source>
        <dbReference type="Proteomes" id="UP000198889"/>
    </source>
</evidence>
<dbReference type="Gene3D" id="2.40.128.130">
    <property type="entry name" value="Autotransporter beta-domain"/>
    <property type="match status" value="1"/>
</dbReference>
<evidence type="ECO:0000259" key="1">
    <source>
        <dbReference type="PROSITE" id="PS51208"/>
    </source>
</evidence>
<dbReference type="PROSITE" id="PS51208">
    <property type="entry name" value="AUTOTRANSPORTER"/>
    <property type="match status" value="1"/>
</dbReference>
<dbReference type="EMBL" id="FMTP01000002">
    <property type="protein sequence ID" value="SCW60809.1"/>
    <property type="molecule type" value="Genomic_DNA"/>
</dbReference>
<dbReference type="InterPro" id="IPR005546">
    <property type="entry name" value="Autotransporte_beta"/>
</dbReference>
<reference evidence="3" key="1">
    <citation type="submission" date="2016-10" db="EMBL/GenBank/DDBJ databases">
        <authorList>
            <person name="Varghese N."/>
            <person name="Submissions S."/>
        </authorList>
    </citation>
    <scope>NUCLEOTIDE SEQUENCE [LARGE SCALE GENOMIC DNA]</scope>
    <source>
        <strain evidence="3">CGMCC 1.1761</strain>
    </source>
</reference>
<feature type="domain" description="Autotransporter" evidence="1">
    <location>
        <begin position="386"/>
        <end position="669"/>
    </location>
</feature>
<proteinExistence type="predicted"/>